<gene>
    <name evidence="2" type="ORF">U9M48_009008</name>
</gene>
<protein>
    <submittedName>
        <fullName evidence="2">Uncharacterized protein</fullName>
    </submittedName>
</protein>
<dbReference type="Proteomes" id="UP001341281">
    <property type="component" value="Chromosome 02"/>
</dbReference>
<name>A0AAQ3SQG3_PASNO</name>
<evidence type="ECO:0000256" key="1">
    <source>
        <dbReference type="SAM" id="MobiDB-lite"/>
    </source>
</evidence>
<feature type="compositionally biased region" description="Basic and acidic residues" evidence="1">
    <location>
        <begin position="49"/>
        <end position="72"/>
    </location>
</feature>
<feature type="compositionally biased region" description="Low complexity" evidence="1">
    <location>
        <begin position="107"/>
        <end position="119"/>
    </location>
</feature>
<feature type="region of interest" description="Disordered" evidence="1">
    <location>
        <begin position="40"/>
        <end position="127"/>
    </location>
</feature>
<proteinExistence type="predicted"/>
<evidence type="ECO:0000313" key="2">
    <source>
        <dbReference type="EMBL" id="WVZ58777.1"/>
    </source>
</evidence>
<organism evidence="2 3">
    <name type="scientific">Paspalum notatum var. saurae</name>
    <dbReference type="NCBI Taxonomy" id="547442"/>
    <lineage>
        <taxon>Eukaryota</taxon>
        <taxon>Viridiplantae</taxon>
        <taxon>Streptophyta</taxon>
        <taxon>Embryophyta</taxon>
        <taxon>Tracheophyta</taxon>
        <taxon>Spermatophyta</taxon>
        <taxon>Magnoliopsida</taxon>
        <taxon>Liliopsida</taxon>
        <taxon>Poales</taxon>
        <taxon>Poaceae</taxon>
        <taxon>PACMAD clade</taxon>
        <taxon>Panicoideae</taxon>
        <taxon>Andropogonodae</taxon>
        <taxon>Paspaleae</taxon>
        <taxon>Paspalinae</taxon>
        <taxon>Paspalum</taxon>
    </lineage>
</organism>
<accession>A0AAQ3SQG3</accession>
<keyword evidence="3" id="KW-1185">Reference proteome</keyword>
<dbReference type="EMBL" id="CP144746">
    <property type="protein sequence ID" value="WVZ58777.1"/>
    <property type="molecule type" value="Genomic_DNA"/>
</dbReference>
<dbReference type="AlphaFoldDB" id="A0AAQ3SQG3"/>
<reference evidence="2 3" key="1">
    <citation type="submission" date="2024-02" db="EMBL/GenBank/DDBJ databases">
        <title>High-quality chromosome-scale genome assembly of Pensacola bahiagrass (Paspalum notatum Flugge var. saurae).</title>
        <authorList>
            <person name="Vega J.M."/>
            <person name="Podio M."/>
            <person name="Orjuela J."/>
            <person name="Siena L.A."/>
            <person name="Pessino S.C."/>
            <person name="Combes M.C."/>
            <person name="Mariac C."/>
            <person name="Albertini E."/>
            <person name="Pupilli F."/>
            <person name="Ortiz J.P.A."/>
            <person name="Leblanc O."/>
        </authorList>
    </citation>
    <scope>NUCLEOTIDE SEQUENCE [LARGE SCALE GENOMIC DNA]</scope>
    <source>
        <strain evidence="2">R1</strain>
        <tissue evidence="2">Leaf</tissue>
    </source>
</reference>
<evidence type="ECO:0000313" key="3">
    <source>
        <dbReference type="Proteomes" id="UP001341281"/>
    </source>
</evidence>
<sequence>MHLQAIVQALEPPLPSISLPKPQVPLRSFPTVSWRLESSSRCRFSPSKPTKDPKEASPLDCEQPKPPHDAAHAHPSSSSALVCGPLPSPNHRRPQAPRQTLISPENLKSLLQKPLSSSKEILKKARN</sequence>